<sequence length="382" mass="42013">MPVNRRKFLAIVGGGTIVAATGAGGFLATRTPTKALAPWRQVGNYDEPRRRALSYAILAPNPHNRQPWLVDLSQDGSIVLYVDTSRLLPHTDPFSRQITIGLGCFLELLRMAAAQNGYLATIENFPQGFDKDQLDKRPIAEISFVKDPAVSKDLLFSQVLARRSLKEPFDLDRNVPADVLKNLEGVVRDGVSIGTTNQPDKVQQLRQLTRDAMTKELETPRTYKESVDLFRIGKAEINANPDGLSFGGPMFDTLAALGMFSREIALDRQSSGYKQGIAAVMANIDTAMGYVWLVTPTNTRIDQLNAGRDWLRVNLAATGIGIGLHPLSQALQEYSEMQVEYNKVQALLAAQGKTVQMLGRLGYAGKVPPTPRWPLDAKILKA</sequence>
<dbReference type="InterPro" id="IPR000415">
    <property type="entry name" value="Nitroreductase-like"/>
</dbReference>
<dbReference type="NCBIfam" id="NF047509">
    <property type="entry name" value="Rv3131_FMN_oxido"/>
    <property type="match status" value="1"/>
</dbReference>
<organism evidence="1">
    <name type="scientific">hydrothermal vent metagenome</name>
    <dbReference type="NCBI Taxonomy" id="652676"/>
    <lineage>
        <taxon>unclassified sequences</taxon>
        <taxon>metagenomes</taxon>
        <taxon>ecological metagenomes</taxon>
    </lineage>
</organism>
<protein>
    <recommendedName>
        <fullName evidence="2">Twin-arginine translocation pathway signal sequence domain protein</fullName>
    </recommendedName>
</protein>
<dbReference type="InterPro" id="IPR006311">
    <property type="entry name" value="TAT_signal"/>
</dbReference>
<name>A0A3B0S5I9_9ZZZZ</name>
<evidence type="ECO:0000313" key="1">
    <source>
        <dbReference type="EMBL" id="VAV96076.1"/>
    </source>
</evidence>
<dbReference type="AlphaFoldDB" id="A0A3B0S5I9"/>
<evidence type="ECO:0008006" key="2">
    <source>
        <dbReference type="Google" id="ProtNLM"/>
    </source>
</evidence>
<reference evidence="1" key="1">
    <citation type="submission" date="2018-06" db="EMBL/GenBank/DDBJ databases">
        <authorList>
            <person name="Zhirakovskaya E."/>
        </authorList>
    </citation>
    <scope>NUCLEOTIDE SEQUENCE</scope>
</reference>
<dbReference type="PROSITE" id="PS51318">
    <property type="entry name" value="TAT"/>
    <property type="match status" value="1"/>
</dbReference>
<proteinExistence type="predicted"/>
<gene>
    <name evidence="1" type="ORF">MNBD_ALPHA08-672</name>
</gene>
<accession>A0A3B0S5I9</accession>
<dbReference type="EMBL" id="UOEC01000132">
    <property type="protein sequence ID" value="VAV96076.1"/>
    <property type="molecule type" value="Genomic_DNA"/>
</dbReference>
<dbReference type="Gene3D" id="3.40.109.10">
    <property type="entry name" value="NADH Oxidase"/>
    <property type="match status" value="1"/>
</dbReference>
<dbReference type="SUPFAM" id="SSF55469">
    <property type="entry name" value="FMN-dependent nitroreductase-like"/>
    <property type="match status" value="1"/>
</dbReference>
<dbReference type="GO" id="GO:0016491">
    <property type="term" value="F:oxidoreductase activity"/>
    <property type="evidence" value="ECO:0007669"/>
    <property type="project" value="InterPro"/>
</dbReference>